<gene>
    <name evidence="8" type="ORF">EU91_1233</name>
</gene>
<dbReference type="Proteomes" id="UP000030598">
    <property type="component" value="Unassembled WGS sequence"/>
</dbReference>
<organism evidence="8 9">
    <name type="scientific">Prochlorococcus marinus str. GP2</name>
    <dbReference type="NCBI Taxonomy" id="59925"/>
    <lineage>
        <taxon>Bacteria</taxon>
        <taxon>Bacillati</taxon>
        <taxon>Cyanobacteriota</taxon>
        <taxon>Cyanophyceae</taxon>
        <taxon>Synechococcales</taxon>
        <taxon>Prochlorococcaceae</taxon>
        <taxon>Prochlorococcus</taxon>
    </lineage>
</organism>
<evidence type="ECO:0000259" key="7">
    <source>
        <dbReference type="PROSITE" id="PS50198"/>
    </source>
</evidence>
<proteinExistence type="predicted"/>
<dbReference type="PANTHER" id="PTHR47245:SF1">
    <property type="entry name" value="FOLDASE PROTEIN PRSA"/>
    <property type="match status" value="1"/>
</dbReference>
<reference evidence="9" key="1">
    <citation type="journal article" date="2014" name="Sci. Data">
        <title>Genomes of diverse isolates of the marine cyanobacterium Prochlorococcus.</title>
        <authorList>
            <person name="Biller S."/>
            <person name="Berube P."/>
            <person name="Thompson J."/>
            <person name="Kelly L."/>
            <person name="Roggensack S."/>
            <person name="Awad L."/>
            <person name="Roache-Johnson K."/>
            <person name="Ding H."/>
            <person name="Giovannoni S.J."/>
            <person name="Moore L.R."/>
            <person name="Chisholm S.W."/>
        </authorList>
    </citation>
    <scope>NUCLEOTIDE SEQUENCE [LARGE SCALE GENOMIC DNA]</scope>
    <source>
        <strain evidence="9">GP2</strain>
    </source>
</reference>
<evidence type="ECO:0000256" key="3">
    <source>
        <dbReference type="ARBA" id="ARBA00022729"/>
    </source>
</evidence>
<accession>A0A0A1ZD56</accession>
<dbReference type="STRING" id="59925.EU91_1233"/>
<dbReference type="EMBL" id="JNAH01000007">
    <property type="protein sequence ID" value="KGF86471.1"/>
    <property type="molecule type" value="Genomic_DNA"/>
</dbReference>
<dbReference type="PANTHER" id="PTHR47245">
    <property type="entry name" value="PEPTIDYLPROLYL ISOMERASE"/>
    <property type="match status" value="1"/>
</dbReference>
<dbReference type="OrthoDB" id="541012at2"/>
<dbReference type="SUPFAM" id="SSF54534">
    <property type="entry name" value="FKBP-like"/>
    <property type="match status" value="1"/>
</dbReference>
<evidence type="ECO:0000256" key="4">
    <source>
        <dbReference type="ARBA" id="ARBA00023110"/>
    </source>
</evidence>
<dbReference type="EC" id="5.2.1.8" evidence="2"/>
<evidence type="ECO:0000256" key="6">
    <source>
        <dbReference type="PROSITE-ProRule" id="PRU00278"/>
    </source>
</evidence>
<dbReference type="GO" id="GO:0003755">
    <property type="term" value="F:peptidyl-prolyl cis-trans isomerase activity"/>
    <property type="evidence" value="ECO:0007669"/>
    <property type="project" value="UniProtKB-KW"/>
</dbReference>
<feature type="domain" description="PpiC" evidence="7">
    <location>
        <begin position="118"/>
        <end position="208"/>
    </location>
</feature>
<protein>
    <recommendedName>
        <fullName evidence="2">peptidylprolyl isomerase</fullName>
        <ecNumber evidence="2">5.2.1.8</ecNumber>
    </recommendedName>
</protein>
<dbReference type="AlphaFoldDB" id="A0A0A1ZD56"/>
<evidence type="ECO:0000256" key="5">
    <source>
        <dbReference type="ARBA" id="ARBA00023235"/>
    </source>
</evidence>
<comment type="caution">
    <text evidence="8">The sequence shown here is derived from an EMBL/GenBank/DDBJ whole genome shotgun (WGS) entry which is preliminary data.</text>
</comment>
<evidence type="ECO:0000256" key="1">
    <source>
        <dbReference type="ARBA" id="ARBA00000971"/>
    </source>
</evidence>
<dbReference type="InterPro" id="IPR050245">
    <property type="entry name" value="PrsA_foldase"/>
</dbReference>
<dbReference type="eggNOG" id="COG0760">
    <property type="taxonomic scope" value="Bacteria"/>
</dbReference>
<evidence type="ECO:0000313" key="8">
    <source>
        <dbReference type="EMBL" id="KGF86471.1"/>
    </source>
</evidence>
<dbReference type="PROSITE" id="PS50198">
    <property type="entry name" value="PPIC_PPIASE_2"/>
    <property type="match status" value="1"/>
</dbReference>
<keyword evidence="3" id="KW-0732">Signal</keyword>
<sequence>MKNLEQKTIQFLDEINKNTLKFLKSGNMLPNLIRNFLIDKIASDIYLEKDIYEREIKNFYSKNNILNKKDLDNILKIKGNTEEELHYQITLPLKILEFAKQQFQAEIESYFLERKDFLDEYTFNIIRLKNKDLAYELYFRIDSEESDFLKLSETYSYYSSLYPKGLFGPKNLQGMNTLIVNKLIHASPNDLIQPFQVDEWWIILKLINKKKAKLDKPTRNMLLIEIFNKYINNLVKNFTDDYLKNGNQ</sequence>
<name>A0A0A1ZD56_PROMR</name>
<evidence type="ECO:0000313" key="9">
    <source>
        <dbReference type="Proteomes" id="UP000030598"/>
    </source>
</evidence>
<dbReference type="RefSeq" id="WP_052041291.1">
    <property type="nucleotide sequence ID" value="NZ_CP138934.1"/>
</dbReference>
<keyword evidence="4 6" id="KW-0697">Rotamase</keyword>
<dbReference type="InterPro" id="IPR000297">
    <property type="entry name" value="PPIase_PpiC"/>
</dbReference>
<evidence type="ECO:0000256" key="2">
    <source>
        <dbReference type="ARBA" id="ARBA00013194"/>
    </source>
</evidence>
<keyword evidence="5 6" id="KW-0413">Isomerase</keyword>
<comment type="catalytic activity">
    <reaction evidence="1">
        <text>[protein]-peptidylproline (omega=180) = [protein]-peptidylproline (omega=0)</text>
        <dbReference type="Rhea" id="RHEA:16237"/>
        <dbReference type="Rhea" id="RHEA-COMP:10747"/>
        <dbReference type="Rhea" id="RHEA-COMP:10748"/>
        <dbReference type="ChEBI" id="CHEBI:83833"/>
        <dbReference type="ChEBI" id="CHEBI:83834"/>
        <dbReference type="EC" id="5.2.1.8"/>
    </reaction>
</comment>